<evidence type="ECO:0000313" key="2">
    <source>
        <dbReference type="EMBL" id="BAS88524.1"/>
    </source>
</evidence>
<feature type="region of interest" description="Disordered" evidence="1">
    <location>
        <begin position="276"/>
        <end position="299"/>
    </location>
</feature>
<dbReference type="PaxDb" id="39947-A0A0P0W8E4"/>
<feature type="compositionally biased region" description="Basic and acidic residues" evidence="1">
    <location>
        <begin position="415"/>
        <end position="436"/>
    </location>
</feature>
<dbReference type="EMBL" id="AP014960">
    <property type="protein sequence ID" value="BAS88524.1"/>
    <property type="molecule type" value="Genomic_DNA"/>
</dbReference>
<dbReference type="Proteomes" id="UP000059680">
    <property type="component" value="Chromosome 4"/>
</dbReference>
<feature type="non-terminal residue" evidence="2">
    <location>
        <position position="505"/>
    </location>
</feature>
<reference evidence="3" key="1">
    <citation type="journal article" date="2005" name="Nature">
        <title>The map-based sequence of the rice genome.</title>
        <authorList>
            <consortium name="International rice genome sequencing project (IRGSP)"/>
            <person name="Matsumoto T."/>
            <person name="Wu J."/>
            <person name="Kanamori H."/>
            <person name="Katayose Y."/>
            <person name="Fujisawa M."/>
            <person name="Namiki N."/>
            <person name="Mizuno H."/>
            <person name="Yamamoto K."/>
            <person name="Antonio B.A."/>
            <person name="Baba T."/>
            <person name="Sakata K."/>
            <person name="Nagamura Y."/>
            <person name="Aoki H."/>
            <person name="Arikawa K."/>
            <person name="Arita K."/>
            <person name="Bito T."/>
            <person name="Chiden Y."/>
            <person name="Fujitsuka N."/>
            <person name="Fukunaka R."/>
            <person name="Hamada M."/>
            <person name="Harada C."/>
            <person name="Hayashi A."/>
            <person name="Hijishita S."/>
            <person name="Honda M."/>
            <person name="Hosokawa S."/>
            <person name="Ichikawa Y."/>
            <person name="Idonuma A."/>
            <person name="Iijima M."/>
            <person name="Ikeda M."/>
            <person name="Ikeno M."/>
            <person name="Ito K."/>
            <person name="Ito S."/>
            <person name="Ito T."/>
            <person name="Ito Y."/>
            <person name="Ito Y."/>
            <person name="Iwabuchi A."/>
            <person name="Kamiya K."/>
            <person name="Karasawa W."/>
            <person name="Kurita K."/>
            <person name="Katagiri S."/>
            <person name="Kikuta A."/>
            <person name="Kobayashi H."/>
            <person name="Kobayashi N."/>
            <person name="Machita K."/>
            <person name="Maehara T."/>
            <person name="Masukawa M."/>
            <person name="Mizubayashi T."/>
            <person name="Mukai Y."/>
            <person name="Nagasaki H."/>
            <person name="Nagata Y."/>
            <person name="Naito S."/>
            <person name="Nakashima M."/>
            <person name="Nakama Y."/>
            <person name="Nakamichi Y."/>
            <person name="Nakamura M."/>
            <person name="Meguro A."/>
            <person name="Negishi M."/>
            <person name="Ohta I."/>
            <person name="Ohta T."/>
            <person name="Okamoto M."/>
            <person name="Ono N."/>
            <person name="Saji S."/>
            <person name="Sakaguchi M."/>
            <person name="Sakai K."/>
            <person name="Shibata M."/>
            <person name="Shimokawa T."/>
            <person name="Song J."/>
            <person name="Takazaki Y."/>
            <person name="Terasawa K."/>
            <person name="Tsugane M."/>
            <person name="Tsuji K."/>
            <person name="Ueda S."/>
            <person name="Waki K."/>
            <person name="Yamagata H."/>
            <person name="Yamamoto M."/>
            <person name="Yamamoto S."/>
            <person name="Yamane H."/>
            <person name="Yoshiki S."/>
            <person name="Yoshihara R."/>
            <person name="Yukawa K."/>
            <person name="Zhong H."/>
            <person name="Yano M."/>
            <person name="Yuan Q."/>
            <person name="Ouyang S."/>
            <person name="Liu J."/>
            <person name="Jones K.M."/>
            <person name="Gansberger K."/>
            <person name="Moffat K."/>
            <person name="Hill J."/>
            <person name="Bera J."/>
            <person name="Fadrosh D."/>
            <person name="Jin S."/>
            <person name="Johri S."/>
            <person name="Kim M."/>
            <person name="Overton L."/>
            <person name="Reardon M."/>
            <person name="Tsitrin T."/>
            <person name="Vuong H."/>
            <person name="Weaver B."/>
            <person name="Ciecko A."/>
            <person name="Tallon L."/>
            <person name="Jackson J."/>
            <person name="Pai G."/>
            <person name="Aken S.V."/>
            <person name="Utterback T."/>
            <person name="Reidmuller S."/>
            <person name="Feldblyum T."/>
            <person name="Hsiao J."/>
            <person name="Zismann V."/>
            <person name="Iobst S."/>
            <person name="de Vazeille A.R."/>
            <person name="Buell C.R."/>
            <person name="Ying K."/>
            <person name="Li Y."/>
            <person name="Lu T."/>
            <person name="Huang Y."/>
            <person name="Zhao Q."/>
            <person name="Feng Q."/>
            <person name="Zhang L."/>
            <person name="Zhu J."/>
            <person name="Weng Q."/>
            <person name="Mu J."/>
            <person name="Lu Y."/>
            <person name="Fan D."/>
            <person name="Liu Y."/>
            <person name="Guan J."/>
            <person name="Zhang Y."/>
            <person name="Yu S."/>
            <person name="Liu X."/>
            <person name="Zhang Y."/>
            <person name="Hong G."/>
            <person name="Han B."/>
            <person name="Choisne N."/>
            <person name="Demange N."/>
            <person name="Orjeda G."/>
            <person name="Samain S."/>
            <person name="Cattolico L."/>
            <person name="Pelletier E."/>
            <person name="Couloux A."/>
            <person name="Segurens B."/>
            <person name="Wincker P."/>
            <person name="D'Hont A."/>
            <person name="Scarpelli C."/>
            <person name="Weissenbach J."/>
            <person name="Salanoubat M."/>
            <person name="Quetier F."/>
            <person name="Yu Y."/>
            <person name="Kim H.R."/>
            <person name="Rambo T."/>
            <person name="Currie J."/>
            <person name="Collura K."/>
            <person name="Luo M."/>
            <person name="Yang T."/>
            <person name="Ammiraju J.S.S."/>
            <person name="Engler F."/>
            <person name="Soderlund C."/>
            <person name="Wing R.A."/>
            <person name="Palmer L.E."/>
            <person name="de la Bastide M."/>
            <person name="Spiegel L."/>
            <person name="Nascimento L."/>
            <person name="Zutavern T."/>
            <person name="O'Shaughnessy A."/>
            <person name="Dike S."/>
            <person name="Dedhia N."/>
            <person name="Preston R."/>
            <person name="Balija V."/>
            <person name="McCombie W.R."/>
            <person name="Chow T."/>
            <person name="Chen H."/>
            <person name="Chung M."/>
            <person name="Chen C."/>
            <person name="Shaw J."/>
            <person name="Wu H."/>
            <person name="Hsiao K."/>
            <person name="Chao Y."/>
            <person name="Chu M."/>
            <person name="Cheng C."/>
            <person name="Hour A."/>
            <person name="Lee P."/>
            <person name="Lin S."/>
            <person name="Lin Y."/>
            <person name="Liou J."/>
            <person name="Liu S."/>
            <person name="Hsing Y."/>
            <person name="Raghuvanshi S."/>
            <person name="Mohanty A."/>
            <person name="Bharti A.K."/>
            <person name="Gaur A."/>
            <person name="Gupta V."/>
            <person name="Kumar D."/>
            <person name="Ravi V."/>
            <person name="Vij S."/>
            <person name="Kapur A."/>
            <person name="Khurana P."/>
            <person name="Khurana P."/>
            <person name="Khurana J.P."/>
            <person name="Tyagi A.K."/>
            <person name="Gaikwad K."/>
            <person name="Singh A."/>
            <person name="Dalal V."/>
            <person name="Srivastava S."/>
            <person name="Dixit A."/>
            <person name="Pal A.K."/>
            <person name="Ghazi I.A."/>
            <person name="Yadav M."/>
            <person name="Pandit A."/>
            <person name="Bhargava A."/>
            <person name="Sureshbabu K."/>
            <person name="Batra K."/>
            <person name="Sharma T.R."/>
            <person name="Mohapatra T."/>
            <person name="Singh N.K."/>
            <person name="Messing J."/>
            <person name="Nelson A.B."/>
            <person name="Fuks G."/>
            <person name="Kavchok S."/>
            <person name="Keizer G."/>
            <person name="Linton E."/>
            <person name="Llaca V."/>
            <person name="Song R."/>
            <person name="Tanyolac B."/>
            <person name="Young S."/>
            <person name="Ho-Il K."/>
            <person name="Hahn J.H."/>
            <person name="Sangsakoo G."/>
            <person name="Vanavichit A."/>
            <person name="de Mattos Luiz.A.T."/>
            <person name="Zimmer P.D."/>
            <person name="Malone G."/>
            <person name="Dellagostin O."/>
            <person name="de Oliveira A.C."/>
            <person name="Bevan M."/>
            <person name="Bancroft I."/>
            <person name="Minx P."/>
            <person name="Cordum H."/>
            <person name="Wilson R."/>
            <person name="Cheng Z."/>
            <person name="Jin W."/>
            <person name="Jiang J."/>
            <person name="Leong S.A."/>
            <person name="Iwama H."/>
            <person name="Gojobori T."/>
            <person name="Itoh T."/>
            <person name="Niimura Y."/>
            <person name="Fujii Y."/>
            <person name="Habara T."/>
            <person name="Sakai H."/>
            <person name="Sato Y."/>
            <person name="Wilson G."/>
            <person name="Kumar K."/>
            <person name="McCouch S."/>
            <person name="Juretic N."/>
            <person name="Hoen D."/>
            <person name="Wright S."/>
            <person name="Bruskiewich R."/>
            <person name="Bureau T."/>
            <person name="Miyao A."/>
            <person name="Hirochika H."/>
            <person name="Nishikawa T."/>
            <person name="Kadowaki K."/>
            <person name="Sugiura M."/>
            <person name="Burr B."/>
            <person name="Sasaki T."/>
        </authorList>
    </citation>
    <scope>NUCLEOTIDE SEQUENCE [LARGE SCALE GENOMIC DNA]</scope>
    <source>
        <strain evidence="3">cv. Nipponbare</strain>
    </source>
</reference>
<reference evidence="2 3" key="2">
    <citation type="journal article" date="2013" name="Plant Cell Physiol.">
        <title>Rice Annotation Project Database (RAP-DB): an integrative and interactive database for rice genomics.</title>
        <authorList>
            <person name="Sakai H."/>
            <person name="Lee S.S."/>
            <person name="Tanaka T."/>
            <person name="Numa H."/>
            <person name="Kim J."/>
            <person name="Kawahara Y."/>
            <person name="Wakimoto H."/>
            <person name="Yang C.C."/>
            <person name="Iwamoto M."/>
            <person name="Abe T."/>
            <person name="Yamada Y."/>
            <person name="Muto A."/>
            <person name="Inokuchi H."/>
            <person name="Ikemura T."/>
            <person name="Matsumoto T."/>
            <person name="Sasaki T."/>
            <person name="Itoh T."/>
        </authorList>
    </citation>
    <scope>NUCLEOTIDE SEQUENCE [LARGE SCALE GENOMIC DNA]</scope>
    <source>
        <strain evidence="3">cv. Nipponbare</strain>
    </source>
</reference>
<feature type="compositionally biased region" description="Basic and acidic residues" evidence="1">
    <location>
        <begin position="447"/>
        <end position="459"/>
    </location>
</feature>
<name>A0A0P0W8E4_ORYSJ</name>
<feature type="compositionally biased region" description="Basic and acidic residues" evidence="1">
    <location>
        <begin position="230"/>
        <end position="252"/>
    </location>
</feature>
<keyword evidence="3" id="KW-1185">Reference proteome</keyword>
<sequence>MASTMCSTRTRLYDATLSATYATISSSPSSAPCRRTTHATGTSPASSVLPEDGGVLNGGVGEEDGLELGGGDLKPLVLDQLLDPVHDEHVAVAVDVPNVAGVQPPLAVHRALRLLLPLVVPLHHALAPHAQLPRRVRRQRPPGVRVHELHLQVRQDEPHRALLGDVAVAVAGGVREGDAAVLGEAVGFLHLHAGELALERGEEVGGERRGGGHDGLEGEVGEVELVGDGALDHGEHHGGNQRREHDAVVDERTEERAEVEAVHHHHRALVPERGAADAGDAVDVEERHEPQRHHLPGRLRRHGEHGRAEVGHQVAVAQHHALGHAGGAGGVGERAQVGLLRRVHRHHPGAGAVRRGEEPVPADRPRHPLPVADADHRHAGVLHLVERDLVGNDQLRLGVLHLLLDLRGERARVHAGEHGPRRHDPERHDGVHGEVWERDDDDVPLPDAHRPERPGEPRRVARHLAVRVRPPARRGLHERHPVGVGLGAVQHELRHGDAVRHGHRR</sequence>
<evidence type="ECO:0000256" key="1">
    <source>
        <dbReference type="SAM" id="MobiDB-lite"/>
    </source>
</evidence>
<protein>
    <submittedName>
        <fullName evidence="2">Os04g0310900 protein</fullName>
    </submittedName>
</protein>
<proteinExistence type="predicted"/>
<feature type="compositionally biased region" description="Basic residues" evidence="1">
    <location>
        <begin position="290"/>
        <end position="299"/>
    </location>
</feature>
<dbReference type="InParanoid" id="A0A0P0W8E4"/>
<feature type="region of interest" description="Disordered" evidence="1">
    <location>
        <begin position="229"/>
        <end position="252"/>
    </location>
</feature>
<dbReference type="AlphaFoldDB" id="A0A0P0W8E4"/>
<feature type="region of interest" description="Disordered" evidence="1">
    <location>
        <begin position="415"/>
        <end position="460"/>
    </location>
</feature>
<feature type="region of interest" description="Disordered" evidence="1">
    <location>
        <begin position="24"/>
        <end position="51"/>
    </location>
</feature>
<evidence type="ECO:0000313" key="3">
    <source>
        <dbReference type="Proteomes" id="UP000059680"/>
    </source>
</evidence>
<dbReference type="Gramene" id="Os04t0310900-00">
    <property type="protein sequence ID" value="Os04t0310900-00"/>
    <property type="gene ID" value="Os04g0310900"/>
</dbReference>
<gene>
    <name evidence="2" type="ordered locus">Os04g0310900</name>
    <name evidence="2" type="ORF">OSNPB_040310900</name>
</gene>
<accession>A0A0P0W8E4</accession>
<reference evidence="2 3" key="3">
    <citation type="journal article" date="2013" name="Rice">
        <title>Improvement of the Oryza sativa Nipponbare reference genome using next generation sequence and optical map data.</title>
        <authorList>
            <person name="Kawahara Y."/>
            <person name="de la Bastide M."/>
            <person name="Hamilton J.P."/>
            <person name="Kanamori H."/>
            <person name="McCombie W.R."/>
            <person name="Ouyang S."/>
            <person name="Schwartz D.C."/>
            <person name="Tanaka T."/>
            <person name="Wu J."/>
            <person name="Zhou S."/>
            <person name="Childs K.L."/>
            <person name="Davidson R.M."/>
            <person name="Lin H."/>
            <person name="Quesada-Ocampo L."/>
            <person name="Vaillancourt B."/>
            <person name="Sakai H."/>
            <person name="Lee S.S."/>
            <person name="Kim J."/>
            <person name="Numa H."/>
            <person name="Itoh T."/>
            <person name="Buell C.R."/>
            <person name="Matsumoto T."/>
        </authorList>
    </citation>
    <scope>NUCLEOTIDE SEQUENCE [LARGE SCALE GENOMIC DNA]</scope>
    <source>
        <strain evidence="3">cv. Nipponbare</strain>
    </source>
</reference>
<organism evidence="2 3">
    <name type="scientific">Oryza sativa subsp. japonica</name>
    <name type="common">Rice</name>
    <dbReference type="NCBI Taxonomy" id="39947"/>
    <lineage>
        <taxon>Eukaryota</taxon>
        <taxon>Viridiplantae</taxon>
        <taxon>Streptophyta</taxon>
        <taxon>Embryophyta</taxon>
        <taxon>Tracheophyta</taxon>
        <taxon>Spermatophyta</taxon>
        <taxon>Magnoliopsida</taxon>
        <taxon>Liliopsida</taxon>
        <taxon>Poales</taxon>
        <taxon>Poaceae</taxon>
        <taxon>BOP clade</taxon>
        <taxon>Oryzoideae</taxon>
        <taxon>Oryzeae</taxon>
        <taxon>Oryzinae</taxon>
        <taxon>Oryza</taxon>
        <taxon>Oryza sativa</taxon>
    </lineage>
</organism>
<dbReference type="OMA" id="RRNTHAQ"/>